<feature type="region of interest" description="Disordered" evidence="1">
    <location>
        <begin position="14"/>
        <end position="33"/>
    </location>
</feature>
<organism evidence="2 3">
    <name type="scientific">Archangium gephyra</name>
    <dbReference type="NCBI Taxonomy" id="48"/>
    <lineage>
        <taxon>Bacteria</taxon>
        <taxon>Pseudomonadati</taxon>
        <taxon>Myxococcota</taxon>
        <taxon>Myxococcia</taxon>
        <taxon>Myxococcales</taxon>
        <taxon>Cystobacterineae</taxon>
        <taxon>Archangiaceae</taxon>
        <taxon>Archangium</taxon>
    </lineage>
</organism>
<feature type="compositionally biased region" description="Basic and acidic residues" evidence="1">
    <location>
        <begin position="18"/>
        <end position="33"/>
    </location>
</feature>
<dbReference type="AlphaFoldDB" id="A0A2W5TIQ9"/>
<feature type="region of interest" description="Disordered" evidence="1">
    <location>
        <begin position="63"/>
        <end position="96"/>
    </location>
</feature>
<feature type="compositionally biased region" description="Basic and acidic residues" evidence="1">
    <location>
        <begin position="77"/>
        <end position="92"/>
    </location>
</feature>
<reference evidence="2 3" key="1">
    <citation type="submission" date="2017-08" db="EMBL/GenBank/DDBJ databases">
        <title>Infants hospitalized years apart are colonized by the same room-sourced microbial strains.</title>
        <authorList>
            <person name="Brooks B."/>
            <person name="Olm M.R."/>
            <person name="Firek B.A."/>
            <person name="Baker R."/>
            <person name="Thomas B.C."/>
            <person name="Morowitz M.J."/>
            <person name="Banfield J.F."/>
        </authorList>
    </citation>
    <scope>NUCLEOTIDE SEQUENCE [LARGE SCALE GENOMIC DNA]</scope>
    <source>
        <strain evidence="2">S2_003_000_R2_14</strain>
    </source>
</reference>
<evidence type="ECO:0000313" key="2">
    <source>
        <dbReference type="EMBL" id="PZR15479.1"/>
    </source>
</evidence>
<name>A0A2W5TIQ9_9BACT</name>
<sequence>MITLTLLMLLSADPSSKTAEEVKRDAKATVDSSKRYATEKKDEFVARMQQRIDAAKADLRGVKNDAKQKATEAGADLDQRAQKASGKLDELGKAGGSAWSSFKEGVENAVDELEQGVKRAKEK</sequence>
<accession>A0A2W5TIQ9</accession>
<gene>
    <name evidence="2" type="ORF">DI536_08505</name>
</gene>
<dbReference type="Gene3D" id="1.20.120.20">
    <property type="entry name" value="Apolipoprotein"/>
    <property type="match status" value="1"/>
</dbReference>
<proteinExistence type="predicted"/>
<dbReference type="Proteomes" id="UP000249061">
    <property type="component" value="Unassembled WGS sequence"/>
</dbReference>
<evidence type="ECO:0000313" key="3">
    <source>
        <dbReference type="Proteomes" id="UP000249061"/>
    </source>
</evidence>
<protein>
    <submittedName>
        <fullName evidence="2">Uncharacterized protein</fullName>
    </submittedName>
</protein>
<evidence type="ECO:0000256" key="1">
    <source>
        <dbReference type="SAM" id="MobiDB-lite"/>
    </source>
</evidence>
<comment type="caution">
    <text evidence="2">The sequence shown here is derived from an EMBL/GenBank/DDBJ whole genome shotgun (WGS) entry which is preliminary data.</text>
</comment>
<dbReference type="EMBL" id="QFQP01000005">
    <property type="protein sequence ID" value="PZR15479.1"/>
    <property type="molecule type" value="Genomic_DNA"/>
</dbReference>